<feature type="region of interest" description="Disordered" evidence="1">
    <location>
        <begin position="1"/>
        <end position="73"/>
    </location>
</feature>
<name>A0AAV2NAH7_9HYME</name>
<feature type="compositionally biased region" description="Basic and acidic residues" evidence="1">
    <location>
        <begin position="19"/>
        <end position="28"/>
    </location>
</feature>
<dbReference type="AlphaFoldDB" id="A0AAV2NAH7"/>
<evidence type="ECO:0000256" key="1">
    <source>
        <dbReference type="SAM" id="MobiDB-lite"/>
    </source>
</evidence>
<organism evidence="2 3">
    <name type="scientific">Lasius platythorax</name>
    <dbReference type="NCBI Taxonomy" id="488582"/>
    <lineage>
        <taxon>Eukaryota</taxon>
        <taxon>Metazoa</taxon>
        <taxon>Ecdysozoa</taxon>
        <taxon>Arthropoda</taxon>
        <taxon>Hexapoda</taxon>
        <taxon>Insecta</taxon>
        <taxon>Pterygota</taxon>
        <taxon>Neoptera</taxon>
        <taxon>Endopterygota</taxon>
        <taxon>Hymenoptera</taxon>
        <taxon>Apocrita</taxon>
        <taxon>Aculeata</taxon>
        <taxon>Formicoidea</taxon>
        <taxon>Formicidae</taxon>
        <taxon>Formicinae</taxon>
        <taxon>Lasius</taxon>
        <taxon>Lasius</taxon>
    </lineage>
</organism>
<dbReference type="Proteomes" id="UP001497644">
    <property type="component" value="Chromosome 12"/>
</dbReference>
<protein>
    <submittedName>
        <fullName evidence="2">Uncharacterized protein</fullName>
    </submittedName>
</protein>
<reference evidence="2" key="1">
    <citation type="submission" date="2024-04" db="EMBL/GenBank/DDBJ databases">
        <authorList>
            <consortium name="Molecular Ecology Group"/>
        </authorList>
    </citation>
    <scope>NUCLEOTIDE SEQUENCE</scope>
</reference>
<evidence type="ECO:0000313" key="2">
    <source>
        <dbReference type="EMBL" id="CAL1676789.1"/>
    </source>
</evidence>
<accession>A0AAV2NAH7</accession>
<feature type="compositionally biased region" description="Basic and acidic residues" evidence="1">
    <location>
        <begin position="35"/>
        <end position="57"/>
    </location>
</feature>
<gene>
    <name evidence="2" type="ORF">LPLAT_LOCUS2904</name>
</gene>
<sequence length="73" mass="7973">MNETGDGWANGSGNAGDSEGEKRWRGDGGEGMTVRAERVSMRERWSGGGGRARERSRATVPLWPRAPTLGERR</sequence>
<keyword evidence="3" id="KW-1185">Reference proteome</keyword>
<dbReference type="EMBL" id="OZ034835">
    <property type="protein sequence ID" value="CAL1676789.1"/>
    <property type="molecule type" value="Genomic_DNA"/>
</dbReference>
<proteinExistence type="predicted"/>
<evidence type="ECO:0000313" key="3">
    <source>
        <dbReference type="Proteomes" id="UP001497644"/>
    </source>
</evidence>